<feature type="domain" description="DUF2314" evidence="1">
    <location>
        <begin position="29"/>
        <end position="153"/>
    </location>
</feature>
<protein>
    <submittedName>
        <fullName evidence="2">DUF2314 domain-containing protein</fullName>
    </submittedName>
</protein>
<reference evidence="2 3" key="1">
    <citation type="submission" date="2019-11" db="EMBL/GenBank/DDBJ databases">
        <title>Pedobacter petrophilus genome.</title>
        <authorList>
            <person name="Feldbauer M.J."/>
            <person name="Newman J.D."/>
        </authorList>
    </citation>
    <scope>NUCLEOTIDE SEQUENCE [LARGE SCALE GENOMIC DNA]</scope>
    <source>
        <strain evidence="2 3">LMG 29686</strain>
    </source>
</reference>
<dbReference type="EMBL" id="WKKH01000009">
    <property type="protein sequence ID" value="MRX76090.1"/>
    <property type="molecule type" value="Genomic_DNA"/>
</dbReference>
<organism evidence="2 3">
    <name type="scientific">Pedobacter petrophilus</name>
    <dbReference type="NCBI Taxonomy" id="1908241"/>
    <lineage>
        <taxon>Bacteria</taxon>
        <taxon>Pseudomonadati</taxon>
        <taxon>Bacteroidota</taxon>
        <taxon>Sphingobacteriia</taxon>
        <taxon>Sphingobacteriales</taxon>
        <taxon>Sphingobacteriaceae</taxon>
        <taxon>Pedobacter</taxon>
    </lineage>
</organism>
<proteinExistence type="predicted"/>
<dbReference type="InterPro" id="IPR018756">
    <property type="entry name" value="DUF2314"/>
</dbReference>
<accession>A0A7K0FY31</accession>
<evidence type="ECO:0000313" key="3">
    <source>
        <dbReference type="Proteomes" id="UP000487757"/>
    </source>
</evidence>
<dbReference type="OrthoDB" id="884440at2"/>
<keyword evidence="3" id="KW-1185">Reference proteome</keyword>
<evidence type="ECO:0000259" key="1">
    <source>
        <dbReference type="Pfam" id="PF10077"/>
    </source>
</evidence>
<name>A0A7K0FY31_9SPHI</name>
<dbReference type="Pfam" id="PF10077">
    <property type="entry name" value="DUF2314"/>
    <property type="match status" value="1"/>
</dbReference>
<sequence>MGLLSKIFGKKNVAERTGEPTLIYVPNEDEKMIWAIEKANLTLWYFEESLMQPKPEQTYFSVKVRIMDGDIGEHIWLTQPNFDEYGNLFGVVGNVPVDVTTVKLDQKIGVDRNYISDWMIIEQGRLIGGYTIRAIRDGIPDAEKAQFDESIGIYIDEGIDHFKVNFETPEGAILSLERAFDNEDLDAALACKDFHEEAKVMLSAMKMDFDQEIISSTAEVLELSFINNINENGFPKFADLQNAFPVRAQIDEDHYLITEVCWFPDGGISIQKLNTYKSASGWKVLGPVNEE</sequence>
<dbReference type="Proteomes" id="UP000487757">
    <property type="component" value="Unassembled WGS sequence"/>
</dbReference>
<dbReference type="AlphaFoldDB" id="A0A7K0FY31"/>
<evidence type="ECO:0000313" key="2">
    <source>
        <dbReference type="EMBL" id="MRX76090.1"/>
    </source>
</evidence>
<dbReference type="RefSeq" id="WP_154280324.1">
    <property type="nucleotide sequence ID" value="NZ_JBHUJQ010000001.1"/>
</dbReference>
<comment type="caution">
    <text evidence="2">The sequence shown here is derived from an EMBL/GenBank/DDBJ whole genome shotgun (WGS) entry which is preliminary data.</text>
</comment>
<gene>
    <name evidence="2" type="ORF">GJU39_08305</name>
</gene>